<evidence type="ECO:0000259" key="5">
    <source>
        <dbReference type="PROSITE" id="PS50066"/>
    </source>
</evidence>
<gene>
    <name evidence="6" type="ORF">ISN45_Aa06g027540</name>
</gene>
<keyword evidence="4" id="KW-0539">Nucleus</keyword>
<dbReference type="EMBL" id="JAEFBK010000011">
    <property type="protein sequence ID" value="KAG7552148.1"/>
    <property type="molecule type" value="Genomic_DNA"/>
</dbReference>
<name>A0A8T1Z1L2_9BRAS</name>
<evidence type="ECO:0000256" key="1">
    <source>
        <dbReference type="ARBA" id="ARBA00023015"/>
    </source>
</evidence>
<dbReference type="GO" id="GO:0000981">
    <property type="term" value="F:DNA-binding transcription factor activity, RNA polymerase II-specific"/>
    <property type="evidence" value="ECO:0007669"/>
    <property type="project" value="InterPro"/>
</dbReference>
<keyword evidence="3" id="KW-0804">Transcription</keyword>
<dbReference type="GO" id="GO:0045944">
    <property type="term" value="P:positive regulation of transcription by RNA polymerase II"/>
    <property type="evidence" value="ECO:0007669"/>
    <property type="project" value="InterPro"/>
</dbReference>
<evidence type="ECO:0000256" key="2">
    <source>
        <dbReference type="ARBA" id="ARBA00023125"/>
    </source>
</evidence>
<reference evidence="6 7" key="1">
    <citation type="submission" date="2020-12" db="EMBL/GenBank/DDBJ databases">
        <title>Concerted genomic and epigenomic changes stabilize Arabidopsis allopolyploids.</title>
        <authorList>
            <person name="Chen Z."/>
        </authorList>
    </citation>
    <scope>NUCLEOTIDE SEQUENCE [LARGE SCALE GENOMIC DNA]</scope>
    <source>
        <strain evidence="6">Allo738</strain>
        <tissue evidence="6">Leaf</tissue>
    </source>
</reference>
<feature type="domain" description="MADS-box" evidence="5">
    <location>
        <begin position="29"/>
        <end position="77"/>
    </location>
</feature>
<comment type="caution">
    <text evidence="6">The sequence shown here is derived from an EMBL/GenBank/DDBJ whole genome shotgun (WGS) entry which is preliminary data.</text>
</comment>
<dbReference type="PROSITE" id="PS50066">
    <property type="entry name" value="MADS_BOX_2"/>
    <property type="match status" value="1"/>
</dbReference>
<evidence type="ECO:0000256" key="3">
    <source>
        <dbReference type="ARBA" id="ARBA00023163"/>
    </source>
</evidence>
<evidence type="ECO:0000256" key="4">
    <source>
        <dbReference type="ARBA" id="ARBA00023242"/>
    </source>
</evidence>
<organism evidence="6 7">
    <name type="scientific">Arabidopsis thaliana x Arabidopsis arenosa</name>
    <dbReference type="NCBI Taxonomy" id="1240361"/>
    <lineage>
        <taxon>Eukaryota</taxon>
        <taxon>Viridiplantae</taxon>
        <taxon>Streptophyta</taxon>
        <taxon>Embryophyta</taxon>
        <taxon>Tracheophyta</taxon>
        <taxon>Spermatophyta</taxon>
        <taxon>Magnoliopsida</taxon>
        <taxon>eudicotyledons</taxon>
        <taxon>Gunneridae</taxon>
        <taxon>Pentapetalae</taxon>
        <taxon>rosids</taxon>
        <taxon>malvids</taxon>
        <taxon>Brassicales</taxon>
        <taxon>Brassicaceae</taxon>
        <taxon>Camelineae</taxon>
        <taxon>Arabidopsis</taxon>
    </lineage>
</organism>
<dbReference type="GO" id="GO:0000987">
    <property type="term" value="F:cis-regulatory region sequence-specific DNA binding"/>
    <property type="evidence" value="ECO:0007669"/>
    <property type="project" value="InterPro"/>
</dbReference>
<dbReference type="GO" id="GO:0046983">
    <property type="term" value="F:protein dimerization activity"/>
    <property type="evidence" value="ECO:0007669"/>
    <property type="project" value="InterPro"/>
</dbReference>
<dbReference type="Pfam" id="PF00319">
    <property type="entry name" value="SRF-TF"/>
    <property type="match status" value="1"/>
</dbReference>
<sequence length="288" mass="32847">MDSSMSTKKKTKLSLRNQTCFKKSSLSSSTAKRTTNLSMREETMFKKAFELSTLCDIEVCVIYYGRDGELIKTWPEDQSKVRDMAERFTKLNERERRKKSTNLSLLLRKKILDDNKLSEKVLEMKDSLESGLRVLQDKLRLLQPENQTELGQSRAVSSTTNPLSPSLIEDHHQQWTEPLVNVVSNTEQELSTSSLSQHQSKFSIFLYNHDNGSFCQLPNSVSSFDQSTSTALLGSQGTGLRSNSCNNFDLPMVFPPQMQTQTPLVHFDQFAPWNQAPSFTDPMMFSYN</sequence>
<evidence type="ECO:0000313" key="7">
    <source>
        <dbReference type="Proteomes" id="UP000694240"/>
    </source>
</evidence>
<keyword evidence="2" id="KW-0238">DNA-binding</keyword>
<keyword evidence="1" id="KW-0805">Transcription regulation</keyword>
<protein>
    <submittedName>
        <fullName evidence="6">Transcription factor MADS-box</fullName>
    </submittedName>
</protein>
<dbReference type="Proteomes" id="UP000694240">
    <property type="component" value="Chromosome 11"/>
</dbReference>
<dbReference type="AlphaFoldDB" id="A0A8T1Z1L2"/>
<evidence type="ECO:0000313" key="6">
    <source>
        <dbReference type="EMBL" id="KAG7552148.1"/>
    </source>
</evidence>
<dbReference type="InterPro" id="IPR033897">
    <property type="entry name" value="SRF-like_MADS-box"/>
</dbReference>
<dbReference type="InterPro" id="IPR002100">
    <property type="entry name" value="TF_MADSbox"/>
</dbReference>
<proteinExistence type="predicted"/>
<dbReference type="FunFam" id="3.40.1810.10:FF:000033">
    <property type="entry name" value="Agamous-like MADS-box protein AGL53"/>
    <property type="match status" value="1"/>
</dbReference>
<dbReference type="SMART" id="SM00432">
    <property type="entry name" value="MADS"/>
    <property type="match status" value="1"/>
</dbReference>
<keyword evidence="7" id="KW-1185">Reference proteome</keyword>
<accession>A0A8T1Z1L2</accession>
<dbReference type="CDD" id="cd00266">
    <property type="entry name" value="MADS_SRF_like"/>
    <property type="match status" value="1"/>
</dbReference>